<feature type="active site" evidence="3">
    <location>
        <position position="143"/>
    </location>
</feature>
<dbReference type="GO" id="GO:0006508">
    <property type="term" value="P:proteolysis"/>
    <property type="evidence" value="ECO:0007669"/>
    <property type="project" value="UniProtKB-KW"/>
</dbReference>
<keyword evidence="3 4" id="KW-0378">Hydrolase</keyword>
<dbReference type="GO" id="GO:0008270">
    <property type="term" value="F:zinc ion binding"/>
    <property type="evidence" value="ECO:0007669"/>
    <property type="project" value="UniProtKB-UniRule"/>
</dbReference>
<dbReference type="PROSITE" id="PS51864">
    <property type="entry name" value="ASTACIN"/>
    <property type="match status" value="1"/>
</dbReference>
<dbReference type="PANTHER" id="PTHR10127:SF883">
    <property type="entry name" value="ZINC METALLOPROTEINASE NAS-8"/>
    <property type="match status" value="1"/>
</dbReference>
<dbReference type="InterPro" id="IPR034035">
    <property type="entry name" value="Astacin-like_dom"/>
</dbReference>
<evidence type="ECO:0000259" key="5">
    <source>
        <dbReference type="PROSITE" id="PS51864"/>
    </source>
</evidence>
<name>A0AAJ6QNR2_9ACAR</name>
<dbReference type="Pfam" id="PF01400">
    <property type="entry name" value="Astacin"/>
    <property type="match status" value="1"/>
</dbReference>
<comment type="subunit">
    <text evidence="1">Monomer.</text>
</comment>
<evidence type="ECO:0000256" key="1">
    <source>
        <dbReference type="ARBA" id="ARBA00011245"/>
    </source>
</evidence>
<dbReference type="GO" id="GO:0004222">
    <property type="term" value="F:metalloendopeptidase activity"/>
    <property type="evidence" value="ECO:0007669"/>
    <property type="project" value="UniProtKB-UniRule"/>
</dbReference>
<feature type="binding site" evidence="3">
    <location>
        <position position="146"/>
    </location>
    <ligand>
        <name>Zn(2+)</name>
        <dbReference type="ChEBI" id="CHEBI:29105"/>
        <note>catalytic</note>
    </ligand>
</feature>
<dbReference type="InterPro" id="IPR001506">
    <property type="entry name" value="Peptidase_M12A"/>
</dbReference>
<evidence type="ECO:0000256" key="2">
    <source>
        <dbReference type="ARBA" id="ARBA00025529"/>
    </source>
</evidence>
<organism evidence="6 7">
    <name type="scientific">Galendromus occidentalis</name>
    <name type="common">western predatory mite</name>
    <dbReference type="NCBI Taxonomy" id="34638"/>
    <lineage>
        <taxon>Eukaryota</taxon>
        <taxon>Metazoa</taxon>
        <taxon>Ecdysozoa</taxon>
        <taxon>Arthropoda</taxon>
        <taxon>Chelicerata</taxon>
        <taxon>Arachnida</taxon>
        <taxon>Acari</taxon>
        <taxon>Parasitiformes</taxon>
        <taxon>Mesostigmata</taxon>
        <taxon>Gamasina</taxon>
        <taxon>Phytoseioidea</taxon>
        <taxon>Phytoseiidae</taxon>
        <taxon>Typhlodrominae</taxon>
        <taxon>Galendromus</taxon>
    </lineage>
</organism>
<dbReference type="SMART" id="SM00235">
    <property type="entry name" value="ZnMc"/>
    <property type="match status" value="1"/>
</dbReference>
<keyword evidence="6" id="KW-1185">Reference proteome</keyword>
<proteinExistence type="predicted"/>
<accession>A0AAJ6QNR2</accession>
<comment type="caution">
    <text evidence="3">Lacks conserved residue(s) required for the propagation of feature annotation.</text>
</comment>
<evidence type="ECO:0000256" key="3">
    <source>
        <dbReference type="PROSITE-ProRule" id="PRU01211"/>
    </source>
</evidence>
<dbReference type="RefSeq" id="XP_003738915.2">
    <property type="nucleotide sequence ID" value="XM_003738867.2"/>
</dbReference>
<dbReference type="Proteomes" id="UP000694867">
    <property type="component" value="Unplaced"/>
</dbReference>
<keyword evidence="3 4" id="KW-0862">Zinc</keyword>
<evidence type="ECO:0000256" key="4">
    <source>
        <dbReference type="RuleBase" id="RU361183"/>
    </source>
</evidence>
<dbReference type="SUPFAM" id="SSF55486">
    <property type="entry name" value="Metalloproteases ('zincins'), catalytic domain"/>
    <property type="match status" value="1"/>
</dbReference>
<dbReference type="GeneID" id="100904640"/>
<dbReference type="CDD" id="cd04280">
    <property type="entry name" value="ZnMc_astacin_like"/>
    <property type="match status" value="1"/>
</dbReference>
<dbReference type="EC" id="3.4.24.-" evidence="4"/>
<feature type="binding site" evidence="3">
    <location>
        <position position="142"/>
    </location>
    <ligand>
        <name>Zn(2+)</name>
        <dbReference type="ChEBI" id="CHEBI:29105"/>
        <note>catalytic</note>
    </ligand>
</feature>
<dbReference type="AlphaFoldDB" id="A0AAJ6QNR2"/>
<sequence>MWMLFSVGGASGFFSEIEKSIVEAFKEYFPMENKNLIEGDIIPDARESLSYNAMTSESKRWYKGLVPYVIDSSLRPMEPLIQEAMKNIQTRTACIRFKPRSGERDFILIKKGKGCNSYVGRQGGQQEVSIGEGCESFGVVVHELTHSLGFHHEHNRSDRDQYIKIYMENIDPQYGSQFRKKSPNENRLINAFSYDSIMLYGSKSFSKSKRKPSMTKLNGETLTEVHHKKGLSKSDVERIRKLYSC</sequence>
<comment type="cofactor">
    <cofactor evidence="3 4">
        <name>Zn(2+)</name>
        <dbReference type="ChEBI" id="CHEBI:29105"/>
    </cofactor>
    <text evidence="3 4">Binds 1 zinc ion per subunit.</text>
</comment>
<dbReference type="InterPro" id="IPR006026">
    <property type="entry name" value="Peptidase_Metallo"/>
</dbReference>
<keyword evidence="3 4" id="KW-0479">Metal-binding</keyword>
<reference evidence="7" key="1">
    <citation type="submission" date="2025-08" db="UniProtKB">
        <authorList>
            <consortium name="RefSeq"/>
        </authorList>
    </citation>
    <scope>IDENTIFICATION</scope>
</reference>
<evidence type="ECO:0000313" key="6">
    <source>
        <dbReference type="Proteomes" id="UP000694867"/>
    </source>
</evidence>
<dbReference type="KEGG" id="goe:100904640"/>
<evidence type="ECO:0000313" key="7">
    <source>
        <dbReference type="RefSeq" id="XP_003738915.2"/>
    </source>
</evidence>
<keyword evidence="3 4" id="KW-0482">Metalloprotease</keyword>
<feature type="domain" description="Peptidase M12A" evidence="5">
    <location>
        <begin position="52"/>
        <end position="245"/>
    </location>
</feature>
<protein>
    <recommendedName>
        <fullName evidence="4">Metalloendopeptidase</fullName>
        <ecNumber evidence="4">3.4.24.-</ecNumber>
    </recommendedName>
</protein>
<keyword evidence="3 4" id="KW-0645">Protease</keyword>
<gene>
    <name evidence="7" type="primary">LOC100904640</name>
</gene>
<feature type="binding site" evidence="3">
    <location>
        <position position="152"/>
    </location>
    <ligand>
        <name>Zn(2+)</name>
        <dbReference type="ChEBI" id="CHEBI:29105"/>
        <note>catalytic</note>
    </ligand>
</feature>
<dbReference type="InterPro" id="IPR024079">
    <property type="entry name" value="MetalloPept_cat_dom_sf"/>
</dbReference>
<dbReference type="PRINTS" id="PR00480">
    <property type="entry name" value="ASTACIN"/>
</dbReference>
<dbReference type="PANTHER" id="PTHR10127">
    <property type="entry name" value="DISCOIDIN, CUB, EGF, LAMININ , AND ZINC METALLOPROTEASE DOMAIN CONTAINING"/>
    <property type="match status" value="1"/>
</dbReference>
<dbReference type="Gene3D" id="3.40.390.10">
    <property type="entry name" value="Collagenase (Catalytic Domain)"/>
    <property type="match status" value="1"/>
</dbReference>
<comment type="function">
    <text evidence="2">Zinc metalloprotease. Provoques deadhesion of endothelial cells from cell cultures, and also degradation of fibronectin, fibrinogen and gelatin in vitro. Its role in the venom is not fully understood but it might act as a spreading factor that facilitates diffusion of other venom toxins. Alternatively, it might be involved in the proteolytic processing of other venom toxins or it might play a role in extra-oral digestion of prey.</text>
</comment>